<dbReference type="SUPFAM" id="SSF52317">
    <property type="entry name" value="Class I glutamine amidotransferase-like"/>
    <property type="match status" value="1"/>
</dbReference>
<reference evidence="1" key="1">
    <citation type="submission" date="2009-01" db="EMBL/GenBank/DDBJ databases">
        <title>Complete sequence of Anaeromyxobacter dehalogenans 2CP-1.</title>
        <authorList>
            <consortium name="US DOE Joint Genome Institute"/>
            <person name="Lucas S."/>
            <person name="Copeland A."/>
            <person name="Lapidus A."/>
            <person name="Glavina del Rio T."/>
            <person name="Dalin E."/>
            <person name="Tice H."/>
            <person name="Bruce D."/>
            <person name="Goodwin L."/>
            <person name="Pitluck S."/>
            <person name="Saunders E."/>
            <person name="Brettin T."/>
            <person name="Detter J.C."/>
            <person name="Han C."/>
            <person name="Larimer F."/>
            <person name="Land M."/>
            <person name="Hauser L."/>
            <person name="Kyrpides N."/>
            <person name="Ovchinnikova G."/>
            <person name="Beliaev A.S."/>
            <person name="Richardson P."/>
        </authorList>
    </citation>
    <scope>NUCLEOTIDE SEQUENCE</scope>
    <source>
        <strain evidence="1">2CP-1</strain>
    </source>
</reference>
<dbReference type="GO" id="GO:0033969">
    <property type="term" value="F:gamma-glutamyl-gamma-aminobutyrate hydrolase activity"/>
    <property type="evidence" value="ECO:0007669"/>
    <property type="project" value="TreeGrafter"/>
</dbReference>
<dbReference type="InterPro" id="IPR044668">
    <property type="entry name" value="PuuD-like"/>
</dbReference>
<evidence type="ECO:0000313" key="2">
    <source>
        <dbReference type="Proteomes" id="UP000007089"/>
    </source>
</evidence>
<dbReference type="PROSITE" id="PS51273">
    <property type="entry name" value="GATASE_TYPE_1"/>
    <property type="match status" value="1"/>
</dbReference>
<dbReference type="EMBL" id="CP001359">
    <property type="protein sequence ID" value="ACL63453.1"/>
    <property type="molecule type" value="Genomic_DNA"/>
</dbReference>
<sequence length="236" mass="24907">MSPRPRIGITLDADASGRRYELPRGYVEAVLDAGGLPILLPHAVDVAGAYLSLLDGLVVSGGDFDLPPELYGEARRPGCGPSRPERTRFEKDLLEAALAARLPVLGVCGGMQLLDVVRGGTLWQDLPGEAGLHGHEQPAPKDVPSHEVTIAPGTQLAALAGAGPLMVNSTHHQAVREPGPGVLVSARAPDGVVEAIELPDLPFALGVQWHPEATRDDPRHAAIYRGLVDAARSLRR</sequence>
<proteinExistence type="predicted"/>
<dbReference type="PANTHER" id="PTHR43235">
    <property type="entry name" value="GLUTAMINE AMIDOTRANSFERASE PB2B2.05-RELATED"/>
    <property type="match status" value="1"/>
</dbReference>
<dbReference type="InterPro" id="IPR029062">
    <property type="entry name" value="Class_I_gatase-like"/>
</dbReference>
<dbReference type="CDD" id="cd01745">
    <property type="entry name" value="GATase1_2"/>
    <property type="match status" value="1"/>
</dbReference>
<dbReference type="HOGENOM" id="CLU_030756_2_0_7"/>
<dbReference type="PANTHER" id="PTHR43235:SF1">
    <property type="entry name" value="GLUTAMINE AMIDOTRANSFERASE PB2B2.05-RELATED"/>
    <property type="match status" value="1"/>
</dbReference>
<dbReference type="GO" id="GO:0005829">
    <property type="term" value="C:cytosol"/>
    <property type="evidence" value="ECO:0007669"/>
    <property type="project" value="TreeGrafter"/>
</dbReference>
<dbReference type="Pfam" id="PF07722">
    <property type="entry name" value="Peptidase_C26"/>
    <property type="match status" value="1"/>
</dbReference>
<evidence type="ECO:0000313" key="1">
    <source>
        <dbReference type="EMBL" id="ACL63453.1"/>
    </source>
</evidence>
<keyword evidence="2" id="KW-1185">Reference proteome</keyword>
<dbReference type="Proteomes" id="UP000007089">
    <property type="component" value="Chromosome"/>
</dbReference>
<name>B8J7W1_ANAD2</name>
<dbReference type="Gene3D" id="3.40.50.880">
    <property type="match status" value="1"/>
</dbReference>
<dbReference type="KEGG" id="acp:A2cp1_0094"/>
<organism evidence="1 2">
    <name type="scientific">Anaeromyxobacter dehalogenans (strain ATCC BAA-258 / DSM 21875 / 2CP-1)</name>
    <dbReference type="NCBI Taxonomy" id="455488"/>
    <lineage>
        <taxon>Bacteria</taxon>
        <taxon>Pseudomonadati</taxon>
        <taxon>Myxococcota</taxon>
        <taxon>Myxococcia</taxon>
        <taxon>Myxococcales</taxon>
        <taxon>Cystobacterineae</taxon>
        <taxon>Anaeromyxobacteraceae</taxon>
        <taxon>Anaeromyxobacter</taxon>
    </lineage>
</organism>
<protein>
    <submittedName>
        <fullName evidence="1">Peptidase C26</fullName>
    </submittedName>
</protein>
<dbReference type="GO" id="GO:0006598">
    <property type="term" value="P:polyamine catabolic process"/>
    <property type="evidence" value="ECO:0007669"/>
    <property type="project" value="TreeGrafter"/>
</dbReference>
<dbReference type="RefSeq" id="WP_012631541.1">
    <property type="nucleotide sequence ID" value="NC_011891.1"/>
</dbReference>
<gene>
    <name evidence="1" type="ordered locus">A2cp1_0094</name>
</gene>
<dbReference type="InterPro" id="IPR011697">
    <property type="entry name" value="Peptidase_C26"/>
</dbReference>
<dbReference type="AlphaFoldDB" id="B8J7W1"/>
<accession>B8J7W1</accession>